<evidence type="ECO:0000259" key="2">
    <source>
        <dbReference type="PROSITE" id="PS51194"/>
    </source>
</evidence>
<sequence>MVRNSRSQVSLRLPPREAVTLPIALTPPERALYDGVTRLVRAGYGRPFEARGGRVVLQALQAEVGSSAAAVRATLATMMRKNPAADWRAELGALLELAARVETSSKAIALVDLMRTRLQPDEKILVFTRYLETQASLAEFLGRAGIPAALFNGSLSVAEKDAAIFAFARDRRVLISTDVGSEGRNLQFCHTIVNYDLPWNPMRIEQRVGRVHRIGQTEPVRIFNLAAADTLEGRILEVLDSKINMFELVIGEIGEILGNLEEEREFEDIVLDAWAGAESDEAVGIRFAELGERLVSARQRYLESKAYDEALFGQDFAAEE</sequence>
<dbReference type="InterPro" id="IPR027417">
    <property type="entry name" value="P-loop_NTPase"/>
</dbReference>
<accession>A0A538SJ91</accession>
<gene>
    <name evidence="3" type="ORF">E6K72_10465</name>
</gene>
<name>A0A538SJ91_UNCEI</name>
<dbReference type="Gene3D" id="3.40.50.300">
    <property type="entry name" value="P-loop containing nucleotide triphosphate hydrolases"/>
    <property type="match status" value="1"/>
</dbReference>
<feature type="domain" description="Helicase C-terminal" evidence="2">
    <location>
        <begin position="109"/>
        <end position="254"/>
    </location>
</feature>
<evidence type="ECO:0000313" key="4">
    <source>
        <dbReference type="Proteomes" id="UP000317716"/>
    </source>
</evidence>
<organism evidence="3 4">
    <name type="scientific">Eiseniibacteriota bacterium</name>
    <dbReference type="NCBI Taxonomy" id="2212470"/>
    <lineage>
        <taxon>Bacteria</taxon>
        <taxon>Candidatus Eiseniibacteriota</taxon>
    </lineage>
</organism>
<dbReference type="SUPFAM" id="SSF52540">
    <property type="entry name" value="P-loop containing nucleoside triphosphate hydrolases"/>
    <property type="match status" value="1"/>
</dbReference>
<protein>
    <recommendedName>
        <fullName evidence="2">Helicase C-terminal domain-containing protein</fullName>
    </recommendedName>
</protein>
<dbReference type="Pfam" id="PF00271">
    <property type="entry name" value="Helicase_C"/>
    <property type="match status" value="1"/>
</dbReference>
<proteinExistence type="predicted"/>
<evidence type="ECO:0000256" key="1">
    <source>
        <dbReference type="ARBA" id="ARBA00022801"/>
    </source>
</evidence>
<keyword evidence="1" id="KW-0378">Hydrolase</keyword>
<dbReference type="AlphaFoldDB" id="A0A538SJ91"/>
<reference evidence="3 4" key="1">
    <citation type="journal article" date="2019" name="Nat. Microbiol.">
        <title>Mediterranean grassland soil C-N compound turnover is dependent on rainfall and depth, and is mediated by genomically divergent microorganisms.</title>
        <authorList>
            <person name="Diamond S."/>
            <person name="Andeer P.F."/>
            <person name="Li Z."/>
            <person name="Crits-Christoph A."/>
            <person name="Burstein D."/>
            <person name="Anantharaman K."/>
            <person name="Lane K.R."/>
            <person name="Thomas B.C."/>
            <person name="Pan C."/>
            <person name="Northen T.R."/>
            <person name="Banfield J.F."/>
        </authorList>
    </citation>
    <scope>NUCLEOTIDE SEQUENCE [LARGE SCALE GENOMIC DNA]</scope>
    <source>
        <strain evidence="3">WS_2</strain>
    </source>
</reference>
<dbReference type="EMBL" id="VBOS01000375">
    <property type="protein sequence ID" value="TMQ51426.1"/>
    <property type="molecule type" value="Genomic_DNA"/>
</dbReference>
<comment type="caution">
    <text evidence="3">The sequence shown here is derived from an EMBL/GenBank/DDBJ whole genome shotgun (WGS) entry which is preliminary data.</text>
</comment>
<dbReference type="InterPro" id="IPR001650">
    <property type="entry name" value="Helicase_C-like"/>
</dbReference>
<dbReference type="InterPro" id="IPR049730">
    <property type="entry name" value="SNF2/RAD54-like_C"/>
</dbReference>
<dbReference type="Proteomes" id="UP000317716">
    <property type="component" value="Unassembled WGS sequence"/>
</dbReference>
<dbReference type="CDD" id="cd18793">
    <property type="entry name" value="SF2_C_SNF"/>
    <property type="match status" value="1"/>
</dbReference>
<evidence type="ECO:0000313" key="3">
    <source>
        <dbReference type="EMBL" id="TMQ51426.1"/>
    </source>
</evidence>
<dbReference type="PANTHER" id="PTHR10799">
    <property type="entry name" value="SNF2/RAD54 HELICASE FAMILY"/>
    <property type="match status" value="1"/>
</dbReference>
<dbReference type="PROSITE" id="PS51194">
    <property type="entry name" value="HELICASE_CTER"/>
    <property type="match status" value="1"/>
</dbReference>
<dbReference type="SMART" id="SM00490">
    <property type="entry name" value="HELICc"/>
    <property type="match status" value="1"/>
</dbReference>
<dbReference type="GO" id="GO:0016787">
    <property type="term" value="F:hydrolase activity"/>
    <property type="evidence" value="ECO:0007669"/>
    <property type="project" value="UniProtKB-KW"/>
</dbReference>